<dbReference type="InterPro" id="IPR012001">
    <property type="entry name" value="Thiamin_PyroP_enz_TPP-bd_dom"/>
</dbReference>
<keyword evidence="8" id="KW-1185">Reference proteome</keyword>
<dbReference type="Pfam" id="PF02776">
    <property type="entry name" value="TPP_enzyme_N"/>
    <property type="match status" value="1"/>
</dbReference>
<dbReference type="Pfam" id="PF00205">
    <property type="entry name" value="TPP_enzyme_M"/>
    <property type="match status" value="1"/>
</dbReference>
<dbReference type="PANTHER" id="PTHR18968">
    <property type="entry name" value="THIAMINE PYROPHOSPHATE ENZYMES"/>
    <property type="match status" value="1"/>
</dbReference>
<evidence type="ECO:0000256" key="1">
    <source>
        <dbReference type="ARBA" id="ARBA00007812"/>
    </source>
</evidence>
<sequence>MKRTMTAAEAIVRCLEIEEVSQAFCVPGESYLPIMDALYEHSDIRLIATRHESGAAFMAEGYAKTSGKPAVVMATRGVGAANLSIGVHTAKQDSTPMIVFLGQVHSKFRGREGFQEVDLDRFFAPIAKWAVEIQDPERIPELVQRAFRIATTGRPGPVVIAFPEDVLTAEITVDFAPAVRPYPNAPNQEAIDAAISLLEQAERPLILAGGGVKQAGGEEALLALSEAFAMPVVAAFRRHDVFPNDHQNYVGHAGLGPASAIIETMRSADVIVAIGTRLSEVTTQDYSIPGDGQKLIHIDIDSEVVGKTWQPAVGMVADAKLALESLQTQGITRIVRKPWKKWKAERRAAYQIASDPGNGDTADHPAGCNMRAVVRAMSELLPPDTIIANDAGNFAGWLHAFYQFREKKTYVGPTSGAMGYGYPAALGAKLAAPERLVVSLSGDGGFMMTMQELETAARCRIPVIALVFNNAMYGTIRMHQEKHYPGRVVATDLGAVDFAAVAKALNIESYHVDSTADFRATLARIVQTPVSEPVLIEVKVDPNVISVGATIESIRKTVLK</sequence>
<evidence type="ECO:0000313" key="7">
    <source>
        <dbReference type="EMBL" id="MFC4617493.1"/>
    </source>
</evidence>
<dbReference type="Proteomes" id="UP001596022">
    <property type="component" value="Unassembled WGS sequence"/>
</dbReference>
<feature type="domain" description="Thiamine pyrophosphate enzyme N-terminal TPP-binding" evidence="6">
    <location>
        <begin position="5"/>
        <end position="118"/>
    </location>
</feature>
<dbReference type="InterPro" id="IPR012000">
    <property type="entry name" value="Thiamin_PyroP_enz_cen_dom"/>
</dbReference>
<dbReference type="InterPro" id="IPR011766">
    <property type="entry name" value="TPP_enzyme_TPP-bd"/>
</dbReference>
<evidence type="ECO:0000259" key="6">
    <source>
        <dbReference type="Pfam" id="PF02776"/>
    </source>
</evidence>
<reference evidence="8" key="1">
    <citation type="journal article" date="2019" name="Int. J. Syst. Evol. Microbiol.">
        <title>The Global Catalogue of Microorganisms (GCM) 10K type strain sequencing project: providing services to taxonomists for standard genome sequencing and annotation.</title>
        <authorList>
            <consortium name="The Broad Institute Genomics Platform"/>
            <consortium name="The Broad Institute Genome Sequencing Center for Infectious Disease"/>
            <person name="Wu L."/>
            <person name="Ma J."/>
        </authorList>
    </citation>
    <scope>NUCLEOTIDE SEQUENCE [LARGE SCALE GENOMIC DNA]</scope>
    <source>
        <strain evidence="8">CGMCC 1.16306</strain>
    </source>
</reference>
<feature type="domain" description="Thiamine pyrophosphate enzyme TPP-binding" evidence="5">
    <location>
        <begin position="390"/>
        <end position="538"/>
    </location>
</feature>
<keyword evidence="2 3" id="KW-0786">Thiamine pyrophosphate</keyword>
<dbReference type="Gene3D" id="3.40.50.970">
    <property type="match status" value="2"/>
</dbReference>
<comment type="caution">
    <text evidence="7">The sequence shown here is derived from an EMBL/GenBank/DDBJ whole genome shotgun (WGS) entry which is preliminary data.</text>
</comment>
<evidence type="ECO:0000313" key="8">
    <source>
        <dbReference type="Proteomes" id="UP001596022"/>
    </source>
</evidence>
<dbReference type="CDD" id="cd07035">
    <property type="entry name" value="TPP_PYR_POX_like"/>
    <property type="match status" value="1"/>
</dbReference>
<protein>
    <submittedName>
        <fullName evidence="7">Thiamine pyrophosphate-dependent enzyme</fullName>
    </submittedName>
</protein>
<dbReference type="SUPFAM" id="SSF52467">
    <property type="entry name" value="DHS-like NAD/FAD-binding domain"/>
    <property type="match status" value="1"/>
</dbReference>
<evidence type="ECO:0000256" key="3">
    <source>
        <dbReference type="RuleBase" id="RU362132"/>
    </source>
</evidence>
<dbReference type="Gene3D" id="3.40.50.1220">
    <property type="entry name" value="TPP-binding domain"/>
    <property type="match status" value="1"/>
</dbReference>
<dbReference type="InterPro" id="IPR045229">
    <property type="entry name" value="TPP_enz"/>
</dbReference>
<dbReference type="NCBIfam" id="NF006052">
    <property type="entry name" value="PRK08199.1"/>
    <property type="match status" value="1"/>
</dbReference>
<dbReference type="InterPro" id="IPR000399">
    <property type="entry name" value="TPP-bd_CS"/>
</dbReference>
<organism evidence="7 8">
    <name type="scientific">Camelliibacillus cellulosilyticus</name>
    <dbReference type="NCBI Taxonomy" id="2174486"/>
    <lineage>
        <taxon>Bacteria</taxon>
        <taxon>Bacillati</taxon>
        <taxon>Bacillota</taxon>
        <taxon>Bacilli</taxon>
        <taxon>Bacillales</taxon>
        <taxon>Sporolactobacillaceae</taxon>
        <taxon>Camelliibacillus</taxon>
    </lineage>
</organism>
<dbReference type="InterPro" id="IPR029061">
    <property type="entry name" value="THDP-binding"/>
</dbReference>
<dbReference type="EMBL" id="JBHSFW010000001">
    <property type="protein sequence ID" value="MFC4617493.1"/>
    <property type="molecule type" value="Genomic_DNA"/>
</dbReference>
<feature type="domain" description="Thiamine pyrophosphate enzyme central" evidence="4">
    <location>
        <begin position="191"/>
        <end position="326"/>
    </location>
</feature>
<accession>A0ABV9GK34</accession>
<dbReference type="RefSeq" id="WP_376844534.1">
    <property type="nucleotide sequence ID" value="NZ_JBHSFW010000001.1"/>
</dbReference>
<evidence type="ECO:0000256" key="2">
    <source>
        <dbReference type="ARBA" id="ARBA00023052"/>
    </source>
</evidence>
<name>A0ABV9GK34_9BACL</name>
<proteinExistence type="inferred from homology"/>
<evidence type="ECO:0000259" key="5">
    <source>
        <dbReference type="Pfam" id="PF02775"/>
    </source>
</evidence>
<dbReference type="PROSITE" id="PS00187">
    <property type="entry name" value="TPP_ENZYMES"/>
    <property type="match status" value="1"/>
</dbReference>
<gene>
    <name evidence="7" type="ORF">ACFO4N_01970</name>
</gene>
<evidence type="ECO:0000259" key="4">
    <source>
        <dbReference type="Pfam" id="PF00205"/>
    </source>
</evidence>
<dbReference type="SUPFAM" id="SSF52518">
    <property type="entry name" value="Thiamin diphosphate-binding fold (THDP-binding)"/>
    <property type="match status" value="2"/>
</dbReference>
<dbReference type="Pfam" id="PF02775">
    <property type="entry name" value="TPP_enzyme_C"/>
    <property type="match status" value="1"/>
</dbReference>
<dbReference type="CDD" id="cd00568">
    <property type="entry name" value="TPP_enzymes"/>
    <property type="match status" value="1"/>
</dbReference>
<dbReference type="InterPro" id="IPR029035">
    <property type="entry name" value="DHS-like_NAD/FAD-binding_dom"/>
</dbReference>
<comment type="similarity">
    <text evidence="1 3">Belongs to the TPP enzyme family.</text>
</comment>
<dbReference type="PANTHER" id="PTHR18968:SF120">
    <property type="entry name" value="ACETOLACTATE SYNTHASE LARGE SUBUNIT"/>
    <property type="match status" value="1"/>
</dbReference>